<dbReference type="GO" id="GO:0000981">
    <property type="term" value="F:DNA-binding transcription factor activity, RNA polymerase II-specific"/>
    <property type="evidence" value="ECO:0007669"/>
    <property type="project" value="InterPro"/>
</dbReference>
<dbReference type="InterPro" id="IPR001356">
    <property type="entry name" value="HD"/>
</dbReference>
<dbReference type="PROSITE" id="PS50071">
    <property type="entry name" value="HOMEOBOX_2"/>
    <property type="match status" value="1"/>
</dbReference>
<dbReference type="PANTHER" id="PTHR24340">
    <property type="entry name" value="HOMEOBOX PROTEIN NKX"/>
    <property type="match status" value="1"/>
</dbReference>
<dbReference type="SMART" id="SM00389">
    <property type="entry name" value="HOX"/>
    <property type="match status" value="1"/>
</dbReference>
<gene>
    <name evidence="11" type="ORF">PYX00_001921</name>
</gene>
<dbReference type="PRINTS" id="PR00024">
    <property type="entry name" value="HOMEOBOX"/>
</dbReference>
<sequence length="332" mass="37088">MKMPVGVPRSSGFQICDILDLNEQAKTAQSDSEQTHSPLQTVLPGSGHSVEFSQHIAASLAAVQQAHYAGLYSHTLANHDALHMHTQWPRQEPPRHDIPSEQQVSPDSTSPSSQTQLLPGPEQNDDISIESYRGYPSPTNYRGSSPEGYRGRSPGGPDTTDNISNQQEEAEEEDNHEQMTAETALESPNGQSTGHKKRKRRVLFSKAQTYELERRFRQQRYLSAPEREHLASVIRLTPTQVKIWFQNHRYKTKRAQQEKGMHETHGSAVGTMPSPRRVAVPVLVRDGKPCGAKPPGSTYFDVNRDKSHGVPLGLPSYSHPPLMQTPRGWWIA</sequence>
<reference evidence="11" key="1">
    <citation type="journal article" date="2024" name="Gigascience">
        <title>Chromosome-level genome of the poultry shaft louse Menopon gallinae provides insight into the host-switching and adaptive evolution of parasitic lice.</title>
        <authorList>
            <person name="Xu Y."/>
            <person name="Ma L."/>
            <person name="Liu S."/>
            <person name="Liang Y."/>
            <person name="Liu Q."/>
            <person name="He Z."/>
            <person name="Tian L."/>
            <person name="Duan Y."/>
            <person name="Cai W."/>
            <person name="Li H."/>
            <person name="Song F."/>
        </authorList>
    </citation>
    <scope>NUCLEOTIDE SEQUENCE</scope>
    <source>
        <strain evidence="11">Cailab_2023a</strain>
    </source>
</reference>
<dbReference type="GO" id="GO:0005634">
    <property type="term" value="C:nucleus"/>
    <property type="evidence" value="ECO:0007669"/>
    <property type="project" value="UniProtKB-SubCell"/>
</dbReference>
<comment type="caution">
    <text evidence="11">The sequence shown here is derived from an EMBL/GenBank/DDBJ whole genome shotgun (WGS) entry which is preliminary data.</text>
</comment>
<evidence type="ECO:0000313" key="11">
    <source>
        <dbReference type="EMBL" id="KAL0280706.1"/>
    </source>
</evidence>
<dbReference type="PANTHER" id="PTHR24340:SF82">
    <property type="entry name" value="HOMEOBOX PROTEIN VND"/>
    <property type="match status" value="1"/>
</dbReference>
<accession>A0AAW2IG45</accession>
<feature type="region of interest" description="Disordered" evidence="9">
    <location>
        <begin position="88"/>
        <end position="200"/>
    </location>
</feature>
<evidence type="ECO:0000259" key="10">
    <source>
        <dbReference type="PROSITE" id="PS50071"/>
    </source>
</evidence>
<dbReference type="AlphaFoldDB" id="A0AAW2IG45"/>
<dbReference type="Pfam" id="PF00046">
    <property type="entry name" value="Homeodomain"/>
    <property type="match status" value="1"/>
</dbReference>
<evidence type="ECO:0000256" key="1">
    <source>
        <dbReference type="ARBA" id="ARBA00004123"/>
    </source>
</evidence>
<feature type="DNA-binding region" description="Homeobox" evidence="7">
    <location>
        <begin position="197"/>
        <end position="256"/>
    </location>
</feature>
<dbReference type="EMBL" id="JARGDH010000001">
    <property type="protein sequence ID" value="KAL0280706.1"/>
    <property type="molecule type" value="Genomic_DNA"/>
</dbReference>
<keyword evidence="3" id="KW-0217">Developmental protein</keyword>
<dbReference type="InterPro" id="IPR009057">
    <property type="entry name" value="Homeodomain-like_sf"/>
</dbReference>
<dbReference type="Gene3D" id="1.10.10.60">
    <property type="entry name" value="Homeodomain-like"/>
    <property type="match status" value="1"/>
</dbReference>
<feature type="compositionally biased region" description="Basic and acidic residues" evidence="9">
    <location>
        <begin position="255"/>
        <end position="265"/>
    </location>
</feature>
<evidence type="ECO:0000256" key="5">
    <source>
        <dbReference type="ARBA" id="ARBA00023155"/>
    </source>
</evidence>
<evidence type="ECO:0000256" key="6">
    <source>
        <dbReference type="ARBA" id="ARBA00023242"/>
    </source>
</evidence>
<dbReference type="SUPFAM" id="SSF46689">
    <property type="entry name" value="Homeodomain-like"/>
    <property type="match status" value="1"/>
</dbReference>
<protein>
    <recommendedName>
        <fullName evidence="10">Homeobox domain-containing protein</fullName>
    </recommendedName>
</protein>
<evidence type="ECO:0000256" key="8">
    <source>
        <dbReference type="RuleBase" id="RU000682"/>
    </source>
</evidence>
<dbReference type="InterPro" id="IPR017970">
    <property type="entry name" value="Homeobox_CS"/>
</dbReference>
<keyword evidence="6 7" id="KW-0539">Nucleus</keyword>
<keyword evidence="5 7" id="KW-0371">Homeobox</keyword>
<organism evidence="11">
    <name type="scientific">Menopon gallinae</name>
    <name type="common">poultry shaft louse</name>
    <dbReference type="NCBI Taxonomy" id="328185"/>
    <lineage>
        <taxon>Eukaryota</taxon>
        <taxon>Metazoa</taxon>
        <taxon>Ecdysozoa</taxon>
        <taxon>Arthropoda</taxon>
        <taxon>Hexapoda</taxon>
        <taxon>Insecta</taxon>
        <taxon>Pterygota</taxon>
        <taxon>Neoptera</taxon>
        <taxon>Paraneoptera</taxon>
        <taxon>Psocodea</taxon>
        <taxon>Troctomorpha</taxon>
        <taxon>Phthiraptera</taxon>
        <taxon>Amblycera</taxon>
        <taxon>Menoponidae</taxon>
        <taxon>Menopon</taxon>
    </lineage>
</organism>
<evidence type="ECO:0000256" key="3">
    <source>
        <dbReference type="ARBA" id="ARBA00022473"/>
    </source>
</evidence>
<dbReference type="PROSITE" id="PS00027">
    <property type="entry name" value="HOMEOBOX_1"/>
    <property type="match status" value="1"/>
</dbReference>
<feature type="compositionally biased region" description="Polar residues" evidence="9">
    <location>
        <begin position="26"/>
        <end position="40"/>
    </location>
</feature>
<dbReference type="InterPro" id="IPR050394">
    <property type="entry name" value="Homeobox_NK-like"/>
</dbReference>
<dbReference type="InterPro" id="IPR020479">
    <property type="entry name" value="HD_metazoa"/>
</dbReference>
<feature type="region of interest" description="Disordered" evidence="9">
    <location>
        <begin position="26"/>
        <end position="46"/>
    </location>
</feature>
<comment type="subcellular location">
    <subcellularLocation>
        <location evidence="1 7 8">Nucleus</location>
    </subcellularLocation>
</comment>
<proteinExistence type="inferred from homology"/>
<comment type="similarity">
    <text evidence="2">Belongs to the NK-2 homeobox family.</text>
</comment>
<feature type="domain" description="Homeobox" evidence="10">
    <location>
        <begin position="195"/>
        <end position="255"/>
    </location>
</feature>
<name>A0AAW2IG45_9NEOP</name>
<feature type="region of interest" description="Disordered" evidence="9">
    <location>
        <begin position="254"/>
        <end position="273"/>
    </location>
</feature>
<dbReference type="GO" id="GO:0000978">
    <property type="term" value="F:RNA polymerase II cis-regulatory region sequence-specific DNA binding"/>
    <property type="evidence" value="ECO:0007669"/>
    <property type="project" value="TreeGrafter"/>
</dbReference>
<dbReference type="FunFam" id="1.10.10.60:FF:000101">
    <property type="entry name" value="NK2 homeobox 8"/>
    <property type="match status" value="1"/>
</dbReference>
<feature type="compositionally biased region" description="Low complexity" evidence="9">
    <location>
        <begin position="108"/>
        <end position="119"/>
    </location>
</feature>
<evidence type="ECO:0000256" key="7">
    <source>
        <dbReference type="PROSITE-ProRule" id="PRU00108"/>
    </source>
</evidence>
<evidence type="ECO:0000256" key="9">
    <source>
        <dbReference type="SAM" id="MobiDB-lite"/>
    </source>
</evidence>
<keyword evidence="4 7" id="KW-0238">DNA-binding</keyword>
<evidence type="ECO:0000256" key="4">
    <source>
        <dbReference type="ARBA" id="ARBA00023125"/>
    </source>
</evidence>
<dbReference type="CDD" id="cd00086">
    <property type="entry name" value="homeodomain"/>
    <property type="match status" value="1"/>
</dbReference>
<evidence type="ECO:0000256" key="2">
    <source>
        <dbReference type="ARBA" id="ARBA00005661"/>
    </source>
</evidence>
<dbReference type="GO" id="GO:0030154">
    <property type="term" value="P:cell differentiation"/>
    <property type="evidence" value="ECO:0007669"/>
    <property type="project" value="TreeGrafter"/>
</dbReference>